<evidence type="ECO:0000313" key="1">
    <source>
        <dbReference type="EMBL" id="REH41948.1"/>
    </source>
</evidence>
<accession>A0A3E0HBY6</accession>
<dbReference type="AlphaFoldDB" id="A0A3E0HBY6"/>
<proteinExistence type="predicted"/>
<dbReference type="Proteomes" id="UP000256269">
    <property type="component" value="Unassembled WGS sequence"/>
</dbReference>
<dbReference type="OrthoDB" id="3825591at2"/>
<evidence type="ECO:0000313" key="2">
    <source>
        <dbReference type="Proteomes" id="UP000256269"/>
    </source>
</evidence>
<protein>
    <submittedName>
        <fullName evidence="1">Uncharacterized protein</fullName>
    </submittedName>
</protein>
<dbReference type="RefSeq" id="WP_116177961.1">
    <property type="nucleotide sequence ID" value="NZ_CP144375.1"/>
</dbReference>
<gene>
    <name evidence="1" type="ORF">BCF44_111253</name>
</gene>
<sequence length="204" mass="22071">MDDSEVVAALRPFARAAGQVLAVLAEPDPFRLHGRAIGAVANIDGVDPKYLARLGTLPDDLTARIAALVPLLVASTGVDRRALTLAEQALVVCAEAETVELRVRVLAGVLYGRDVNAASIGGDEDGQTTYLLAELTEANRRHGRVTVRALAVTARRLGDLLATIDGRAGPLIGGRLVLWRLRKRARRWIREHSAVRWDPRGRQP</sequence>
<reference evidence="1 2" key="1">
    <citation type="submission" date="2018-08" db="EMBL/GenBank/DDBJ databases">
        <title>Genomic Encyclopedia of Archaeal and Bacterial Type Strains, Phase II (KMG-II): from individual species to whole genera.</title>
        <authorList>
            <person name="Goeker M."/>
        </authorList>
    </citation>
    <scope>NUCLEOTIDE SEQUENCE [LARGE SCALE GENOMIC DNA]</scope>
    <source>
        <strain evidence="1 2">DSM 45791</strain>
    </source>
</reference>
<dbReference type="EMBL" id="QUNO01000011">
    <property type="protein sequence ID" value="REH41948.1"/>
    <property type="molecule type" value="Genomic_DNA"/>
</dbReference>
<organism evidence="1 2">
    <name type="scientific">Kutzneria buriramensis</name>
    <dbReference type="NCBI Taxonomy" id="1045776"/>
    <lineage>
        <taxon>Bacteria</taxon>
        <taxon>Bacillati</taxon>
        <taxon>Actinomycetota</taxon>
        <taxon>Actinomycetes</taxon>
        <taxon>Pseudonocardiales</taxon>
        <taxon>Pseudonocardiaceae</taxon>
        <taxon>Kutzneria</taxon>
    </lineage>
</organism>
<keyword evidence="2" id="KW-1185">Reference proteome</keyword>
<comment type="caution">
    <text evidence="1">The sequence shown here is derived from an EMBL/GenBank/DDBJ whole genome shotgun (WGS) entry which is preliminary data.</text>
</comment>
<name>A0A3E0HBY6_9PSEU</name>